<proteinExistence type="predicted"/>
<comment type="catalytic activity">
    <reaction evidence="5">
        <text>glycyl-tRNA(Gly) + acetyl-CoA = N-acetylglycyl-tRNA(Gly) + CoA + H(+)</text>
        <dbReference type="Rhea" id="RHEA:81867"/>
        <dbReference type="Rhea" id="RHEA-COMP:9683"/>
        <dbReference type="Rhea" id="RHEA-COMP:19766"/>
        <dbReference type="ChEBI" id="CHEBI:15378"/>
        <dbReference type="ChEBI" id="CHEBI:57287"/>
        <dbReference type="ChEBI" id="CHEBI:57288"/>
        <dbReference type="ChEBI" id="CHEBI:78522"/>
        <dbReference type="ChEBI" id="CHEBI:232036"/>
    </reaction>
</comment>
<keyword evidence="4" id="KW-0012">Acyltransferase</keyword>
<name>A0A5M8NZL0_9BACT</name>
<protein>
    <recommendedName>
        <fullName evidence="6">N-acetyltransferase domain-containing protein</fullName>
    </recommendedName>
</protein>
<reference evidence="7 8" key="1">
    <citation type="submission" date="2019-03" db="EMBL/GenBank/DDBJ databases">
        <title>Single cell metagenomics reveals metabolic interactions within the superorganism composed of flagellate Streblomastix strix and complex community of Bacteroidetes bacteria on its surface.</title>
        <authorList>
            <person name="Treitli S.C."/>
            <person name="Kolisko M."/>
            <person name="Husnik F."/>
            <person name="Keeling P."/>
            <person name="Hampl V."/>
        </authorList>
    </citation>
    <scope>NUCLEOTIDE SEQUENCE [LARGE SCALE GENOMIC DNA]</scope>
    <source>
        <strain evidence="7">St1</strain>
    </source>
</reference>
<evidence type="ECO:0000256" key="3">
    <source>
        <dbReference type="ARBA" id="ARBA00022679"/>
    </source>
</evidence>
<gene>
    <name evidence="7" type="ORF">EZS26_002326</name>
</gene>
<comment type="caution">
    <text evidence="7">The sequence shown here is derived from an EMBL/GenBank/DDBJ whole genome shotgun (WGS) entry which is preliminary data.</text>
</comment>
<dbReference type="SUPFAM" id="SSF55729">
    <property type="entry name" value="Acyl-CoA N-acyltransferases (Nat)"/>
    <property type="match status" value="1"/>
</dbReference>
<keyword evidence="3" id="KW-0808">Transferase</keyword>
<dbReference type="PANTHER" id="PTHR36449:SF1">
    <property type="entry name" value="ACETYLTRANSFERASE"/>
    <property type="match status" value="1"/>
</dbReference>
<evidence type="ECO:0000256" key="2">
    <source>
        <dbReference type="ARBA" id="ARBA00022649"/>
    </source>
</evidence>
<feature type="domain" description="N-acetyltransferase" evidence="6">
    <location>
        <begin position="102"/>
        <end position="162"/>
    </location>
</feature>
<accession>A0A5M8NZL0</accession>
<keyword evidence="1" id="KW-0678">Repressor</keyword>
<dbReference type="InterPro" id="IPR016181">
    <property type="entry name" value="Acyl_CoA_acyltransferase"/>
</dbReference>
<evidence type="ECO:0000256" key="1">
    <source>
        <dbReference type="ARBA" id="ARBA00022491"/>
    </source>
</evidence>
<dbReference type="AlphaFoldDB" id="A0A5M8NZL0"/>
<evidence type="ECO:0000313" key="7">
    <source>
        <dbReference type="EMBL" id="KAA6301582.1"/>
    </source>
</evidence>
<dbReference type="Gene3D" id="3.40.630.30">
    <property type="match status" value="1"/>
</dbReference>
<evidence type="ECO:0000256" key="5">
    <source>
        <dbReference type="ARBA" id="ARBA00049880"/>
    </source>
</evidence>
<dbReference type="CDD" id="cd04301">
    <property type="entry name" value="NAT_SF"/>
    <property type="match status" value="1"/>
</dbReference>
<dbReference type="InterPro" id="IPR000182">
    <property type="entry name" value="GNAT_dom"/>
</dbReference>
<organism evidence="7 8">
    <name type="scientific">Candidatus Ordinivivax streblomastigis</name>
    <dbReference type="NCBI Taxonomy" id="2540710"/>
    <lineage>
        <taxon>Bacteria</taxon>
        <taxon>Pseudomonadati</taxon>
        <taxon>Bacteroidota</taxon>
        <taxon>Bacteroidia</taxon>
        <taxon>Bacteroidales</taxon>
        <taxon>Candidatus Ordinivivax</taxon>
    </lineage>
</organism>
<evidence type="ECO:0000313" key="8">
    <source>
        <dbReference type="Proteomes" id="UP000324575"/>
    </source>
</evidence>
<dbReference type="Pfam" id="PF13508">
    <property type="entry name" value="Acetyltransf_7"/>
    <property type="match status" value="1"/>
</dbReference>
<evidence type="ECO:0000256" key="4">
    <source>
        <dbReference type="ARBA" id="ARBA00023315"/>
    </source>
</evidence>
<dbReference type="PANTHER" id="PTHR36449">
    <property type="entry name" value="ACETYLTRANSFERASE-RELATED"/>
    <property type="match status" value="1"/>
</dbReference>
<dbReference type="EMBL" id="SNRX01000017">
    <property type="protein sequence ID" value="KAA6301582.1"/>
    <property type="molecule type" value="Genomic_DNA"/>
</dbReference>
<dbReference type="GO" id="GO:0016747">
    <property type="term" value="F:acyltransferase activity, transferring groups other than amino-acyl groups"/>
    <property type="evidence" value="ECO:0007669"/>
    <property type="project" value="InterPro"/>
</dbReference>
<sequence length="196" mass="22468">MNYLEENCFFTELSDEVVAQCLSFNCGDDDLDDFFSKDTSNYKREMLGKSYCLRLKNDSAVIVCAFTLSNSGLDVRHLPGSRKKKLNEVIPREKHLSSYPAALIGRLAVSENFSGKGIGKELMLMIQGLAVDDDNKFACRFLTVDAYNNEATRKFYEKNGFIYLFTSEQQEKSYIGMPDDKILRTRLMYFDLLRGF</sequence>
<dbReference type="Proteomes" id="UP000324575">
    <property type="component" value="Unassembled WGS sequence"/>
</dbReference>
<evidence type="ECO:0000259" key="6">
    <source>
        <dbReference type="Pfam" id="PF13508"/>
    </source>
</evidence>
<keyword evidence="2" id="KW-1277">Toxin-antitoxin system</keyword>